<dbReference type="SMART" id="SM01052">
    <property type="entry name" value="CAP_GLY"/>
    <property type="match status" value="1"/>
</dbReference>
<feature type="non-terminal residue" evidence="2">
    <location>
        <position position="1"/>
    </location>
</feature>
<dbReference type="SUPFAM" id="SSF53901">
    <property type="entry name" value="Thiolase-like"/>
    <property type="match status" value="1"/>
</dbReference>
<reference evidence="2 3" key="1">
    <citation type="submission" date="2020-04" db="EMBL/GenBank/DDBJ databases">
        <title>Perkinsus olseni comparative genomics.</title>
        <authorList>
            <person name="Bogema D.R."/>
        </authorList>
    </citation>
    <scope>NUCLEOTIDE SEQUENCE [LARGE SCALE GENOMIC DNA]</scope>
    <source>
        <strain evidence="2 3">ATCC PRA-207</strain>
    </source>
</reference>
<evidence type="ECO:0000259" key="1">
    <source>
        <dbReference type="PROSITE" id="PS50245"/>
    </source>
</evidence>
<dbReference type="PANTHER" id="PTHR42870:SF1">
    <property type="entry name" value="NON-SPECIFIC LIPID-TRANSFER PROTEIN-LIKE 2"/>
    <property type="match status" value="1"/>
</dbReference>
<organism evidence="2 3">
    <name type="scientific">Perkinsus olseni</name>
    <name type="common">Perkinsus atlanticus</name>
    <dbReference type="NCBI Taxonomy" id="32597"/>
    <lineage>
        <taxon>Eukaryota</taxon>
        <taxon>Sar</taxon>
        <taxon>Alveolata</taxon>
        <taxon>Perkinsozoa</taxon>
        <taxon>Perkinsea</taxon>
        <taxon>Perkinsida</taxon>
        <taxon>Perkinsidae</taxon>
        <taxon>Perkinsus</taxon>
    </lineage>
</organism>
<evidence type="ECO:0000313" key="3">
    <source>
        <dbReference type="Proteomes" id="UP000553632"/>
    </source>
</evidence>
<dbReference type="InterPro" id="IPR016039">
    <property type="entry name" value="Thiolase-like"/>
</dbReference>
<feature type="domain" description="CAP-Gly" evidence="1">
    <location>
        <begin position="103"/>
        <end position="148"/>
    </location>
</feature>
<dbReference type="Proteomes" id="UP000553632">
    <property type="component" value="Unassembled WGS sequence"/>
</dbReference>
<dbReference type="EMBL" id="JABANO010002360">
    <property type="protein sequence ID" value="KAF4757689.1"/>
    <property type="molecule type" value="Genomic_DNA"/>
</dbReference>
<proteinExistence type="predicted"/>
<protein>
    <submittedName>
        <fullName evidence="2">Sterol carrier protein 2</fullName>
    </submittedName>
</protein>
<dbReference type="AlphaFoldDB" id="A0A7J6UK66"/>
<keyword evidence="3" id="KW-1185">Reference proteome</keyword>
<dbReference type="GO" id="GO:0016746">
    <property type="term" value="F:acyltransferase activity"/>
    <property type="evidence" value="ECO:0007669"/>
    <property type="project" value="InterPro"/>
</dbReference>
<feature type="non-terminal residue" evidence="2">
    <location>
        <position position="295"/>
    </location>
</feature>
<dbReference type="InterPro" id="IPR036859">
    <property type="entry name" value="CAP-Gly_dom_sf"/>
</dbReference>
<comment type="caution">
    <text evidence="2">The sequence shown here is derived from an EMBL/GenBank/DDBJ whole genome shotgun (WGS) entry which is preliminary data.</text>
</comment>
<sequence>IAMSSSSDNSTSSSPSPAAAVSMLDQLQKVALRARDQAEDVGDDIRVGAGSEWVFRSSTAYTLQNTVRAERDVFGHATFDRIKVGMRCQVEPFQRRGEIAYIQPNHCGLGTWVGVKLDEPCEDPRQDGTFLDGRRYFETEPGYALWTRPEAILPSPAIRRAVLAFHSLVVDCAKCVCRLWSIAVIACPTFLLASTCSNFLSVESRIFMTMNKPKVYVAGIGMTPFIKPGRKDIDYVDLGTLAIQRALRDAGISGQDIEAAYAGYVYGDSTCGQRVIYQAIGCTGIPVVNVNNNCR</sequence>
<gene>
    <name evidence="2" type="primary">SCP2_1</name>
    <name evidence="2" type="ORF">FOZ63_003915</name>
</gene>
<accession>A0A7J6UK66</accession>
<dbReference type="Gene3D" id="2.30.30.190">
    <property type="entry name" value="CAP Gly-rich-like domain"/>
    <property type="match status" value="1"/>
</dbReference>
<dbReference type="Gene3D" id="3.40.47.10">
    <property type="match status" value="1"/>
</dbReference>
<name>A0A7J6UK66_PEROL</name>
<dbReference type="PANTHER" id="PTHR42870">
    <property type="entry name" value="ACETYL-COA C-ACETYLTRANSFERASE"/>
    <property type="match status" value="1"/>
</dbReference>
<dbReference type="Pfam" id="PF01302">
    <property type="entry name" value="CAP_GLY"/>
    <property type="match status" value="1"/>
</dbReference>
<dbReference type="PROSITE" id="PS50245">
    <property type="entry name" value="CAP_GLY_2"/>
    <property type="match status" value="1"/>
</dbReference>
<dbReference type="InterPro" id="IPR000938">
    <property type="entry name" value="CAP-Gly_domain"/>
</dbReference>
<evidence type="ECO:0000313" key="2">
    <source>
        <dbReference type="EMBL" id="KAF4757689.1"/>
    </source>
</evidence>
<dbReference type="SUPFAM" id="SSF74924">
    <property type="entry name" value="Cap-Gly domain"/>
    <property type="match status" value="1"/>
</dbReference>